<evidence type="ECO:0000313" key="1">
    <source>
        <dbReference type="EMBL" id="GJM64600.1"/>
    </source>
</evidence>
<gene>
    <name evidence="1" type="ORF">PEDI_51520</name>
</gene>
<name>A0AAN5AM19_9BACT</name>
<accession>A0AAN5AM19</accession>
<keyword evidence="2" id="KW-1185">Reference proteome</keyword>
<comment type="caution">
    <text evidence="1">The sequence shown here is derived from an EMBL/GenBank/DDBJ whole genome shotgun (WGS) entry which is preliminary data.</text>
</comment>
<protein>
    <submittedName>
        <fullName evidence="1">Uncharacterized protein</fullName>
    </submittedName>
</protein>
<organism evidence="1 2">
    <name type="scientific">Persicobacter diffluens</name>
    <dbReference type="NCBI Taxonomy" id="981"/>
    <lineage>
        <taxon>Bacteria</taxon>
        <taxon>Pseudomonadati</taxon>
        <taxon>Bacteroidota</taxon>
        <taxon>Cytophagia</taxon>
        <taxon>Cytophagales</taxon>
        <taxon>Persicobacteraceae</taxon>
        <taxon>Persicobacter</taxon>
    </lineage>
</organism>
<dbReference type="AlphaFoldDB" id="A0AAN5AM19"/>
<dbReference type="Proteomes" id="UP001310022">
    <property type="component" value="Unassembled WGS sequence"/>
</dbReference>
<reference evidence="1 2" key="1">
    <citation type="submission" date="2021-12" db="EMBL/GenBank/DDBJ databases">
        <title>Genome sequencing of bacteria with rrn-lacking chromosome and rrn-plasmid.</title>
        <authorList>
            <person name="Anda M."/>
            <person name="Iwasaki W."/>
        </authorList>
    </citation>
    <scope>NUCLEOTIDE SEQUENCE [LARGE SCALE GENOMIC DNA]</scope>
    <source>
        <strain evidence="1 2">NBRC 15940</strain>
    </source>
</reference>
<sequence>MKSIIAAILTALITSGVTWLTYIENKFSTTSKEIKMEVKDEIKKLIQEEQNYSGVIIGSNGIISSYKLSVISGCKKMKHNILKYNKNNIVVHY</sequence>
<dbReference type="RefSeq" id="WP_338239662.1">
    <property type="nucleotide sequence ID" value="NZ_BQKE01000006.1"/>
</dbReference>
<dbReference type="EMBL" id="BQKE01000006">
    <property type="protein sequence ID" value="GJM64600.1"/>
    <property type="molecule type" value="Genomic_DNA"/>
</dbReference>
<proteinExistence type="predicted"/>
<evidence type="ECO:0000313" key="2">
    <source>
        <dbReference type="Proteomes" id="UP001310022"/>
    </source>
</evidence>